<dbReference type="OrthoDB" id="5398665at2759"/>
<evidence type="ECO:0000256" key="3">
    <source>
        <dbReference type="ARBA" id="ARBA00023163"/>
    </source>
</evidence>
<dbReference type="PROSITE" id="PS51325">
    <property type="entry name" value="ALPHA_BOX"/>
    <property type="match status" value="1"/>
</dbReference>
<keyword evidence="8" id="KW-1185">Reference proteome</keyword>
<evidence type="ECO:0000313" key="8">
    <source>
        <dbReference type="Proteomes" id="UP000189911"/>
    </source>
</evidence>
<gene>
    <name evidence="7" type="ORF">LANO_0G00232G</name>
</gene>
<dbReference type="GO" id="GO:0008301">
    <property type="term" value="F:DNA binding, bending"/>
    <property type="evidence" value="ECO:0007669"/>
    <property type="project" value="InterPro"/>
</dbReference>
<dbReference type="Pfam" id="PF04769">
    <property type="entry name" value="MATalpha_HMGbox"/>
    <property type="match status" value="1"/>
</dbReference>
<organism evidence="7 8">
    <name type="scientific">Lachancea nothofagi CBS 11611</name>
    <dbReference type="NCBI Taxonomy" id="1266666"/>
    <lineage>
        <taxon>Eukaryota</taxon>
        <taxon>Fungi</taxon>
        <taxon>Dikarya</taxon>
        <taxon>Ascomycota</taxon>
        <taxon>Saccharomycotina</taxon>
        <taxon>Saccharomycetes</taxon>
        <taxon>Saccharomycetales</taxon>
        <taxon>Saccharomycetaceae</taxon>
        <taxon>Lachancea</taxon>
    </lineage>
</organism>
<keyword evidence="2 5" id="KW-0238">DNA-binding</keyword>
<evidence type="ECO:0000256" key="4">
    <source>
        <dbReference type="ARBA" id="ARBA00023242"/>
    </source>
</evidence>
<reference evidence="8" key="1">
    <citation type="submission" date="2016-03" db="EMBL/GenBank/DDBJ databases">
        <authorList>
            <person name="Devillers Hugo."/>
        </authorList>
    </citation>
    <scope>NUCLEOTIDE SEQUENCE [LARGE SCALE GENOMIC DNA]</scope>
</reference>
<evidence type="ECO:0000259" key="6">
    <source>
        <dbReference type="PROSITE" id="PS51325"/>
    </source>
</evidence>
<sequence>MKSSKASFKVTLTHTKHKLQKSPKKFRRHLQTKENTCASTGVNLYMTYAKPKLIPKPPQIILNLIEVTKTSLKGLEPTEDDQGIRKVTTNEGCTGVTSKSLRERGKKKKLNPFIGFRSYYANCVKGKIKQQDLSILLSSYWSTNNDVHKTWEFFTQHYNKHDTGMCFTEWLEKNYKCEHQSPAESNSTNITREPFIEDIFSQPDDFLKRFTSRELLDMTNLHFEYQDLLNITFEEHFQSSSTNALIGSYMQSDDPVYF</sequence>
<dbReference type="Proteomes" id="UP000189911">
    <property type="component" value="Chromosome G"/>
</dbReference>
<keyword evidence="3 5" id="KW-0804">Transcription</keyword>
<dbReference type="GO" id="GO:0005634">
    <property type="term" value="C:nucleus"/>
    <property type="evidence" value="ECO:0007669"/>
    <property type="project" value="UniProtKB-SubCell"/>
</dbReference>
<keyword evidence="4 5" id="KW-0539">Nucleus</keyword>
<evidence type="ECO:0000256" key="5">
    <source>
        <dbReference type="RuleBase" id="RU003516"/>
    </source>
</evidence>
<evidence type="ECO:0000256" key="2">
    <source>
        <dbReference type="ARBA" id="ARBA00023125"/>
    </source>
</evidence>
<accession>A0A1G4KEA7</accession>
<dbReference type="EMBL" id="LT598453">
    <property type="protein sequence ID" value="SCV02785.1"/>
    <property type="molecule type" value="Genomic_DNA"/>
</dbReference>
<feature type="domain" description="Alpha box" evidence="6">
    <location>
        <begin position="105"/>
        <end position="162"/>
    </location>
</feature>
<dbReference type="InterPro" id="IPR006856">
    <property type="entry name" value="MATalpha_HMGbox"/>
</dbReference>
<proteinExistence type="inferred from homology"/>
<dbReference type="GO" id="GO:0045895">
    <property type="term" value="P:positive regulation of mating-type specific transcription, DNA-templated"/>
    <property type="evidence" value="ECO:0007669"/>
    <property type="project" value="InterPro"/>
</dbReference>
<keyword evidence="1 5" id="KW-0805">Transcription regulation</keyword>
<comment type="subcellular location">
    <subcellularLocation>
        <location evidence="5">Nucleus</location>
    </subcellularLocation>
</comment>
<evidence type="ECO:0000313" key="7">
    <source>
        <dbReference type="EMBL" id="SCV02785.1"/>
    </source>
</evidence>
<name>A0A1G4KEA7_9SACH</name>
<protein>
    <submittedName>
        <fullName evidence="7">LANO_0G00232g1_1</fullName>
    </submittedName>
</protein>
<dbReference type="AlphaFoldDB" id="A0A1G4KEA7"/>
<comment type="similarity">
    <text evidence="5">Belongs to the MATALPHA1 family.</text>
</comment>
<evidence type="ECO:0000256" key="1">
    <source>
        <dbReference type="ARBA" id="ARBA00023015"/>
    </source>
</evidence>